<dbReference type="EMBL" id="MU394408">
    <property type="protein sequence ID" value="KAI6081075.1"/>
    <property type="molecule type" value="Genomic_DNA"/>
</dbReference>
<evidence type="ECO:0000313" key="2">
    <source>
        <dbReference type="Proteomes" id="UP001497680"/>
    </source>
</evidence>
<gene>
    <name evidence="1" type="ORF">F4821DRAFT_273380</name>
</gene>
<protein>
    <submittedName>
        <fullName evidence="1">Serine/threonine-protein phosphatase PP1</fullName>
    </submittedName>
</protein>
<name>A0ACC0CL09_9PEZI</name>
<proteinExistence type="predicted"/>
<reference evidence="1 2" key="1">
    <citation type="journal article" date="2022" name="New Phytol.">
        <title>Ecological generalism drives hyperdiversity of secondary metabolite gene clusters in xylarialean endophytes.</title>
        <authorList>
            <person name="Franco M.E.E."/>
            <person name="Wisecaver J.H."/>
            <person name="Arnold A.E."/>
            <person name="Ju Y.M."/>
            <person name="Slot J.C."/>
            <person name="Ahrendt S."/>
            <person name="Moore L.P."/>
            <person name="Eastman K.E."/>
            <person name="Scott K."/>
            <person name="Konkel Z."/>
            <person name="Mondo S.J."/>
            <person name="Kuo A."/>
            <person name="Hayes R.D."/>
            <person name="Haridas S."/>
            <person name="Andreopoulos B."/>
            <person name="Riley R."/>
            <person name="LaButti K."/>
            <person name="Pangilinan J."/>
            <person name="Lipzen A."/>
            <person name="Amirebrahimi M."/>
            <person name="Yan J."/>
            <person name="Adam C."/>
            <person name="Keymanesh K."/>
            <person name="Ng V."/>
            <person name="Louie K."/>
            <person name="Northen T."/>
            <person name="Drula E."/>
            <person name="Henrissat B."/>
            <person name="Hsieh H.M."/>
            <person name="Youens-Clark K."/>
            <person name="Lutzoni F."/>
            <person name="Miadlikowska J."/>
            <person name="Eastwood D.C."/>
            <person name="Hamelin R.C."/>
            <person name="Grigoriev I.V."/>
            <person name="U'Ren J.M."/>
        </authorList>
    </citation>
    <scope>NUCLEOTIDE SEQUENCE [LARGE SCALE GENOMIC DNA]</scope>
    <source>
        <strain evidence="1 2">ER1909</strain>
    </source>
</reference>
<dbReference type="Proteomes" id="UP001497680">
    <property type="component" value="Unassembled WGS sequence"/>
</dbReference>
<keyword evidence="2" id="KW-1185">Reference proteome</keyword>
<comment type="caution">
    <text evidence="1">The sequence shown here is derived from an EMBL/GenBank/DDBJ whole genome shotgun (WGS) entry which is preliminary data.</text>
</comment>
<organism evidence="1 2">
    <name type="scientific">Hypoxylon rubiginosum</name>
    <dbReference type="NCBI Taxonomy" id="110542"/>
    <lineage>
        <taxon>Eukaryota</taxon>
        <taxon>Fungi</taxon>
        <taxon>Dikarya</taxon>
        <taxon>Ascomycota</taxon>
        <taxon>Pezizomycotina</taxon>
        <taxon>Sordariomycetes</taxon>
        <taxon>Xylariomycetidae</taxon>
        <taxon>Xylariales</taxon>
        <taxon>Hypoxylaceae</taxon>
        <taxon>Hypoxylon</taxon>
    </lineage>
</organism>
<evidence type="ECO:0000313" key="1">
    <source>
        <dbReference type="EMBL" id="KAI6081075.1"/>
    </source>
</evidence>
<accession>A0ACC0CL09</accession>
<sequence>MFQFMITQPTLCLDLDSIIDRLLDVRGSRPGKQVKLPLEEIRFLCTRAIEVLLSQPMLLELEGPIKIVGDLHGQYYDLLRTFEYGGFPPEANYLFLGNYVDFGQQSIETLCLVLAYKIKYPENFFILRGNHETTAVSRICGLYDECKTRYDLELWKIFMNMVNYLPLAAIIDEKIFCVHGGLSPDLNHMEQIRQIIQPTDVPDCGLICDLLWSEPDKDVEGWADKGNKEDLSFTFGPDVVSRFLQKHNFDLVVRGNKAVEDGYEFFADRKLVTITGAPNWKGKYDNARAMMIVDESLLCSFQVCF</sequence>